<dbReference type="InterPro" id="IPR002575">
    <property type="entry name" value="Aminoglycoside_PTrfase"/>
</dbReference>
<keyword evidence="2" id="KW-0808">Transferase</keyword>
<dbReference type="AlphaFoldDB" id="B3T1A8"/>
<dbReference type="InterPro" id="IPR051678">
    <property type="entry name" value="AGP_Transferase"/>
</dbReference>
<dbReference type="InterPro" id="IPR041726">
    <property type="entry name" value="ACAD10_11_N"/>
</dbReference>
<feature type="domain" description="Aminoglycoside phosphotransferase" evidence="1">
    <location>
        <begin position="51"/>
        <end position="286"/>
    </location>
</feature>
<reference evidence="2" key="1">
    <citation type="journal article" date="2008" name="ISME J.">
        <title>Genomic patterns of recombination, clonal divergence and environment in marine microbial populations.</title>
        <authorList>
            <person name="Konstantinidis K.T."/>
            <person name="Delong E.F."/>
        </authorList>
    </citation>
    <scope>NUCLEOTIDE SEQUENCE</scope>
</reference>
<protein>
    <submittedName>
        <fullName evidence="2">Putative phosphotransferase enzyme family protein</fullName>
    </submittedName>
</protein>
<sequence length="332" mass="37393">MELEELQQRLVSFCRAKYADDALAVIDVFKMPGHAGFAYGFSAESGTNLHKWYIRLPPPNVSLKGTADVLRQVAALGAMPDEVPHCAVKWSGDDPHWFGRPYFIVPQLQGDVVRLDGAAWVTDLDASTRKDMARQAIDALVCINKVDWKQAPYLGAPVAQDADVVRWDRFVDKAAEPQSLQLVPAVREMLLQQLPAEAPVGIFHGDFQWSNLFYSKQGKLLAVIDWELVGVGAVLNDIGWFATFNDPTAWADAAHRGHYMPQAEELIAMYIDAYGEVLPDIDWYRALAAYKFAIITGFNLMLHRRGKRHDPMWETTKDSMQTLLRRAHELLN</sequence>
<evidence type="ECO:0000259" key="1">
    <source>
        <dbReference type="Pfam" id="PF01636"/>
    </source>
</evidence>
<dbReference type="EMBL" id="EU016574">
    <property type="protein sequence ID" value="ABZ06367.1"/>
    <property type="molecule type" value="Genomic_DNA"/>
</dbReference>
<proteinExistence type="predicted"/>
<evidence type="ECO:0000313" key="2">
    <source>
        <dbReference type="EMBL" id="ABZ06367.1"/>
    </source>
</evidence>
<name>B3T1A8_9ZZZZ</name>
<organism evidence="2">
    <name type="scientific">uncultured marine microorganism HF4000_009G21</name>
    <dbReference type="NCBI Taxonomy" id="455515"/>
    <lineage>
        <taxon>unclassified sequences</taxon>
        <taxon>environmental samples</taxon>
    </lineage>
</organism>
<dbReference type="CDD" id="cd05154">
    <property type="entry name" value="ACAD10_11_N-like"/>
    <property type="match status" value="1"/>
</dbReference>
<dbReference type="PANTHER" id="PTHR21310">
    <property type="entry name" value="AMINOGLYCOSIDE PHOSPHOTRANSFERASE-RELATED-RELATED"/>
    <property type="match status" value="1"/>
</dbReference>
<gene>
    <name evidence="2" type="ORF">ALOHA_HF4000009G21ctg1g3</name>
</gene>
<dbReference type="InterPro" id="IPR011009">
    <property type="entry name" value="Kinase-like_dom_sf"/>
</dbReference>
<dbReference type="Pfam" id="PF01636">
    <property type="entry name" value="APH"/>
    <property type="match status" value="1"/>
</dbReference>
<dbReference type="SUPFAM" id="SSF56112">
    <property type="entry name" value="Protein kinase-like (PK-like)"/>
    <property type="match status" value="1"/>
</dbReference>
<dbReference type="PANTHER" id="PTHR21310:SF40">
    <property type="entry name" value="AMINOGLYCOSIDE PHOSPHOTRANSFERASE DOMAIN-CONTAINING PROTEIN-RELATED"/>
    <property type="match status" value="1"/>
</dbReference>
<dbReference type="GO" id="GO:0016740">
    <property type="term" value="F:transferase activity"/>
    <property type="evidence" value="ECO:0007669"/>
    <property type="project" value="UniProtKB-KW"/>
</dbReference>
<accession>B3T1A8</accession>
<dbReference type="Gene3D" id="3.90.1200.10">
    <property type="match status" value="1"/>
</dbReference>